<keyword evidence="4 5" id="KW-0449">Lipoprotein</keyword>
<evidence type="ECO:0000256" key="2">
    <source>
        <dbReference type="ARBA" id="ARBA00007293"/>
    </source>
</evidence>
<dbReference type="PhylomeDB" id="A0A0G4F9Q6"/>
<keyword evidence="3" id="KW-0472">Membrane</keyword>
<proteinExistence type="inferred from homology"/>
<dbReference type="Pfam" id="PF02991">
    <property type="entry name" value="ATG8"/>
    <property type="match status" value="2"/>
</dbReference>
<gene>
    <name evidence="8" type="ORF">Vbra_4286</name>
</gene>
<dbReference type="VEuPathDB" id="CryptoDB:Vbra_4286"/>
<dbReference type="AlphaFoldDB" id="A0A0G4F9Q6"/>
<dbReference type="InParanoid" id="A0A0G4F9Q6"/>
<accession>A0A0G4F9Q6</accession>
<evidence type="ECO:0000256" key="1">
    <source>
        <dbReference type="ARBA" id="ARBA00004370"/>
    </source>
</evidence>
<evidence type="ECO:0000256" key="3">
    <source>
        <dbReference type="ARBA" id="ARBA00023136"/>
    </source>
</evidence>
<feature type="lipid moiety-binding region" description="Phosphatidylserine amidated glycine; alternate" evidence="5">
    <location>
        <position position="144"/>
    </location>
</feature>
<protein>
    <recommendedName>
        <fullName evidence="6">Autophagy-related protein</fullName>
    </recommendedName>
</protein>
<reference evidence="8 9" key="1">
    <citation type="submission" date="2014-11" db="EMBL/GenBank/DDBJ databases">
        <authorList>
            <person name="Zhu J."/>
            <person name="Qi W."/>
            <person name="Song R."/>
        </authorList>
    </citation>
    <scope>NUCLEOTIDE SEQUENCE [LARGE SCALE GENOMIC DNA]</scope>
</reference>
<dbReference type="EMBL" id="CDMY01000395">
    <property type="protein sequence ID" value="CEM09644.1"/>
    <property type="molecule type" value="Genomic_DNA"/>
</dbReference>
<keyword evidence="9" id="KW-1185">Reference proteome</keyword>
<keyword evidence="6" id="KW-0072">Autophagy</keyword>
<name>A0A0G4F9Q6_VITBC</name>
<dbReference type="Gene3D" id="3.10.20.90">
    <property type="entry name" value="Phosphatidylinositol 3-kinase Catalytic Subunit, Chain A, domain 1"/>
    <property type="match status" value="1"/>
</dbReference>
<organism evidence="8 9">
    <name type="scientific">Vitrella brassicaformis (strain CCMP3155)</name>
    <dbReference type="NCBI Taxonomy" id="1169540"/>
    <lineage>
        <taxon>Eukaryota</taxon>
        <taxon>Sar</taxon>
        <taxon>Alveolata</taxon>
        <taxon>Colpodellida</taxon>
        <taxon>Vitrellaceae</taxon>
        <taxon>Vitrella</taxon>
    </lineage>
</organism>
<sequence length="145" mass="16570">MASYKEKEPFEKRCQESARILEKYPNRIPVIVEKGKRTSLPQISKTKFLVPKEMTIAEFCAIIQKHINDQGDESPTAQPDNAAGRTSPATPDASHRRRAHQQTLYLLCKGVWTERGSKMSEVFAKYKDDDGFLYFTYMAETVFGC</sequence>
<evidence type="ECO:0000313" key="8">
    <source>
        <dbReference type="EMBL" id="CEM09644.1"/>
    </source>
</evidence>
<evidence type="ECO:0000256" key="6">
    <source>
        <dbReference type="RuleBase" id="RU004384"/>
    </source>
</evidence>
<evidence type="ECO:0000256" key="5">
    <source>
        <dbReference type="PIRSR" id="PIRSR604241-50"/>
    </source>
</evidence>
<feature type="region of interest" description="Disordered" evidence="7">
    <location>
        <begin position="70"/>
        <end position="99"/>
    </location>
</feature>
<dbReference type="OrthoDB" id="6738456at2759"/>
<dbReference type="GO" id="GO:0016020">
    <property type="term" value="C:membrane"/>
    <property type="evidence" value="ECO:0007669"/>
    <property type="project" value="UniProtKB-SubCell"/>
</dbReference>
<dbReference type="STRING" id="1169540.A0A0G4F9Q6"/>
<dbReference type="PANTHER" id="PTHR10969">
    <property type="entry name" value="MICROTUBULE-ASSOCIATED PROTEINS 1A/1B LIGHT CHAIN 3-RELATED"/>
    <property type="match status" value="1"/>
</dbReference>
<dbReference type="InterPro" id="IPR004241">
    <property type="entry name" value="Atg8-like"/>
</dbReference>
<comment type="subcellular location">
    <subcellularLocation>
        <location evidence="1">Membrane</location>
    </subcellularLocation>
</comment>
<evidence type="ECO:0000256" key="4">
    <source>
        <dbReference type="ARBA" id="ARBA00023288"/>
    </source>
</evidence>
<dbReference type="Proteomes" id="UP000041254">
    <property type="component" value="Unassembled WGS sequence"/>
</dbReference>
<dbReference type="OMA" id="MNMYQLY"/>
<comment type="similarity">
    <text evidence="2 6">Belongs to the ATG8 family.</text>
</comment>
<dbReference type="SUPFAM" id="SSF54236">
    <property type="entry name" value="Ubiquitin-like"/>
    <property type="match status" value="2"/>
</dbReference>
<evidence type="ECO:0000256" key="7">
    <source>
        <dbReference type="SAM" id="MobiDB-lite"/>
    </source>
</evidence>
<evidence type="ECO:0000313" key="9">
    <source>
        <dbReference type="Proteomes" id="UP000041254"/>
    </source>
</evidence>
<dbReference type="GO" id="GO:0006914">
    <property type="term" value="P:autophagy"/>
    <property type="evidence" value="ECO:0007669"/>
    <property type="project" value="UniProtKB-KW"/>
</dbReference>
<dbReference type="InterPro" id="IPR029071">
    <property type="entry name" value="Ubiquitin-like_domsf"/>
</dbReference>